<name>A0A8G1R480_9EURO</name>
<keyword evidence="10" id="KW-1185">Reference proteome</keyword>
<accession>A0A8G1R480</accession>
<dbReference type="InterPro" id="IPR004507">
    <property type="entry name" value="UbiX-like"/>
</dbReference>
<dbReference type="SUPFAM" id="SSF52507">
    <property type="entry name" value="Homo-oligomeric flavin-containing Cys decarboxylases, HFCD"/>
    <property type="match status" value="1"/>
</dbReference>
<organism evidence="9 10">
    <name type="scientific">Aspergillus piperis CBS 112811</name>
    <dbReference type="NCBI Taxonomy" id="1448313"/>
    <lineage>
        <taxon>Eukaryota</taxon>
        <taxon>Fungi</taxon>
        <taxon>Dikarya</taxon>
        <taxon>Ascomycota</taxon>
        <taxon>Pezizomycotina</taxon>
        <taxon>Eurotiomycetes</taxon>
        <taxon>Eurotiomycetidae</taxon>
        <taxon>Eurotiales</taxon>
        <taxon>Aspergillaceae</taxon>
        <taxon>Aspergillus</taxon>
        <taxon>Aspergillus subgen. Circumdati</taxon>
    </lineage>
</organism>
<evidence type="ECO:0000256" key="7">
    <source>
        <dbReference type="SAM" id="MobiDB-lite"/>
    </source>
</evidence>
<comment type="subunit">
    <text evidence="6">Oligomer.</text>
</comment>
<evidence type="ECO:0000256" key="1">
    <source>
        <dbReference type="ARBA" id="ARBA00022602"/>
    </source>
</evidence>
<dbReference type="EC" id="2.5.1.129" evidence="6"/>
<reference evidence="9 10" key="1">
    <citation type="submission" date="2018-02" db="EMBL/GenBank/DDBJ databases">
        <title>The genomes of Aspergillus section Nigri reveals drivers in fungal speciation.</title>
        <authorList>
            <consortium name="DOE Joint Genome Institute"/>
            <person name="Vesth T.C."/>
            <person name="Nybo J."/>
            <person name="Theobald S."/>
            <person name="Brandl J."/>
            <person name="Frisvad J.C."/>
            <person name="Nielsen K.F."/>
            <person name="Lyhne E.K."/>
            <person name="Kogle M.E."/>
            <person name="Kuo A."/>
            <person name="Riley R."/>
            <person name="Clum A."/>
            <person name="Nolan M."/>
            <person name="Lipzen A."/>
            <person name="Salamov A."/>
            <person name="Henrissat B."/>
            <person name="Wiebenga A."/>
            <person name="De vries R.P."/>
            <person name="Grigoriev I.V."/>
            <person name="Mortensen U.H."/>
            <person name="Andersen M.R."/>
            <person name="Baker S.E."/>
        </authorList>
    </citation>
    <scope>NUCLEOTIDE SEQUENCE [LARGE SCALE GENOMIC DNA]</scope>
    <source>
        <strain evidence="9 10">CBS 112811</strain>
    </source>
</reference>
<feature type="binding site" evidence="6">
    <location>
        <begin position="134"/>
        <end position="137"/>
    </location>
    <ligand>
        <name>FMN</name>
        <dbReference type="ChEBI" id="CHEBI:58210"/>
    </ligand>
</feature>
<keyword evidence="2 6" id="KW-0285">Flavoprotein</keyword>
<keyword evidence="4 6" id="KW-0808">Transferase</keyword>
<comment type="function">
    <text evidence="6">Flavin prenyltransferase that catalyzes the synthesis of the prenylated FMN cofactor (prenyl-FMN) for the ferulic acid decarboxylase FDC1. The prenyltransferase is metal-independent and links a dimethylallyl moiety from dimethylallyl monophosphate (DMAP) to the flavin N5 and C6 atoms of FMN.</text>
</comment>
<evidence type="ECO:0000259" key="8">
    <source>
        <dbReference type="Pfam" id="PF02441"/>
    </source>
</evidence>
<dbReference type="NCBIfam" id="TIGR00421">
    <property type="entry name" value="ubiX_pad"/>
    <property type="match status" value="1"/>
</dbReference>
<feature type="region of interest" description="Disordered" evidence="7">
    <location>
        <begin position="1"/>
        <end position="44"/>
    </location>
</feature>
<dbReference type="InterPro" id="IPR003382">
    <property type="entry name" value="Flavoprotein"/>
</dbReference>
<dbReference type="EMBL" id="KZ825059">
    <property type="protein sequence ID" value="RAH59263.1"/>
    <property type="molecule type" value="Genomic_DNA"/>
</dbReference>
<sequence>MKFRPLLSLPPLPYRHHHNPLRTYTSQPPPHPPSKHPNPPSQSHLRHNRLILALTGATGSIYGVRTLQTLHDLNIETHLILSKWALPTLRYECPQYTLPYLTSLATHTHSPRDLAAPISSGSYPVDGMIIAPCSMKTLAAIRMGYGEDLISRSADVCIKEGRRLVLMVRETPLSVIHLENMLALARLGVVIFPPVPGFYTRPGGIEEVVGHSVGRMLDVMGVDVDVNGQGVNGEGDGDGVMPREGRCCDWVYVLAPVNQVFIPDNTQDA</sequence>
<feature type="binding site" evidence="6">
    <location>
        <begin position="56"/>
        <end position="58"/>
    </location>
    <ligand>
        <name>FMN</name>
        <dbReference type="ChEBI" id="CHEBI:58210"/>
    </ligand>
</feature>
<feature type="binding site" evidence="6">
    <location>
        <position position="169"/>
    </location>
    <ligand>
        <name>FMN</name>
        <dbReference type="ChEBI" id="CHEBI:58210"/>
    </ligand>
</feature>
<comment type="similarity">
    <text evidence="5 6">Belongs to the UbiX/PAD1 family.</text>
</comment>
<gene>
    <name evidence="6" type="primary">PAD1</name>
    <name evidence="9" type="ORF">BO85DRAFT_476890</name>
</gene>
<dbReference type="NCBIfam" id="NF004685">
    <property type="entry name" value="PRK06029.1"/>
    <property type="match status" value="1"/>
</dbReference>
<dbReference type="InterPro" id="IPR036551">
    <property type="entry name" value="Flavin_trans-like"/>
</dbReference>
<dbReference type="Gene3D" id="3.40.50.1950">
    <property type="entry name" value="Flavin prenyltransferase-like"/>
    <property type="match status" value="1"/>
</dbReference>
<dbReference type="FunFam" id="3.40.50.1950:FF:000001">
    <property type="entry name" value="Flavin prenyltransferase UbiX"/>
    <property type="match status" value="1"/>
</dbReference>
<proteinExistence type="inferred from homology"/>
<feature type="domain" description="Flavoprotein" evidence="8">
    <location>
        <begin position="49"/>
        <end position="218"/>
    </location>
</feature>
<keyword evidence="3 6" id="KW-0288">FMN</keyword>
<keyword evidence="1 6" id="KW-0637">Prenyltransferase</keyword>
<feature type="compositionally biased region" description="Pro residues" evidence="7">
    <location>
        <begin position="27"/>
        <end position="40"/>
    </location>
</feature>
<evidence type="ECO:0000256" key="5">
    <source>
        <dbReference type="ARBA" id="ARBA00060793"/>
    </source>
</evidence>
<evidence type="ECO:0000313" key="9">
    <source>
        <dbReference type="EMBL" id="RAH59263.1"/>
    </source>
</evidence>
<dbReference type="Pfam" id="PF02441">
    <property type="entry name" value="Flavoprotein"/>
    <property type="match status" value="1"/>
</dbReference>
<comment type="subcellular location">
    <subcellularLocation>
        <location evidence="6">Mitochondrion</location>
    </subcellularLocation>
</comment>
<dbReference type="Proteomes" id="UP000249526">
    <property type="component" value="Unassembled WGS sequence"/>
</dbReference>
<dbReference type="GO" id="GO:0005739">
    <property type="term" value="C:mitochondrion"/>
    <property type="evidence" value="ECO:0007669"/>
    <property type="project" value="UniProtKB-SubCell"/>
</dbReference>
<dbReference type="GO" id="GO:0106141">
    <property type="term" value="F:flavin prenyltransferase activity"/>
    <property type="evidence" value="ECO:0007669"/>
    <property type="project" value="UniProtKB-EC"/>
</dbReference>
<evidence type="ECO:0000256" key="4">
    <source>
        <dbReference type="ARBA" id="ARBA00022679"/>
    </source>
</evidence>
<evidence type="ECO:0000256" key="3">
    <source>
        <dbReference type="ARBA" id="ARBA00022643"/>
    </source>
</evidence>
<feature type="binding site" evidence="6">
    <location>
        <position position="215"/>
    </location>
    <ligand>
        <name>dimethylallyl phosphate</name>
        <dbReference type="ChEBI" id="CHEBI:88052"/>
    </ligand>
</feature>
<dbReference type="HAMAP" id="MF_01984">
    <property type="entry name" value="ubiX_pad"/>
    <property type="match status" value="1"/>
</dbReference>
<feature type="binding site" evidence="6">
    <location>
        <position position="199"/>
    </location>
    <ligand>
        <name>dimethylallyl phosphate</name>
        <dbReference type="ChEBI" id="CHEBI:88052"/>
    </ligand>
</feature>
<comment type="catalytic activity">
    <reaction evidence="6">
        <text>dimethylallyl phosphate + FMNH2 = prenylated FMNH2 + phosphate</text>
        <dbReference type="Rhea" id="RHEA:37743"/>
        <dbReference type="ChEBI" id="CHEBI:43474"/>
        <dbReference type="ChEBI" id="CHEBI:57618"/>
        <dbReference type="ChEBI" id="CHEBI:87467"/>
        <dbReference type="ChEBI" id="CHEBI:88052"/>
        <dbReference type="EC" id="2.5.1.129"/>
    </reaction>
</comment>
<feature type="binding site" evidence="6">
    <location>
        <position position="82"/>
    </location>
    <ligand>
        <name>FMN</name>
        <dbReference type="ChEBI" id="CHEBI:58210"/>
    </ligand>
</feature>
<evidence type="ECO:0000256" key="6">
    <source>
        <dbReference type="HAMAP-Rule" id="MF_03197"/>
    </source>
</evidence>
<dbReference type="AlphaFoldDB" id="A0A8G1R480"/>
<evidence type="ECO:0000256" key="2">
    <source>
        <dbReference type="ARBA" id="ARBA00022630"/>
    </source>
</evidence>
<protein>
    <recommendedName>
        <fullName evidence="6">Flavin prenyltransferase PAD1, mitochondrial</fullName>
        <ecNumber evidence="6">2.5.1.129</ecNumber>
    </recommendedName>
</protein>
<keyword evidence="6" id="KW-0496">Mitochondrion</keyword>
<evidence type="ECO:0000313" key="10">
    <source>
        <dbReference type="Proteomes" id="UP000249526"/>
    </source>
</evidence>